<feature type="compositionally biased region" description="Pro residues" evidence="1">
    <location>
        <begin position="410"/>
        <end position="423"/>
    </location>
</feature>
<accession>A0A067N5X6</accession>
<organism evidence="3 4">
    <name type="scientific">Botryobasidium botryosum (strain FD-172 SS1)</name>
    <dbReference type="NCBI Taxonomy" id="930990"/>
    <lineage>
        <taxon>Eukaryota</taxon>
        <taxon>Fungi</taxon>
        <taxon>Dikarya</taxon>
        <taxon>Basidiomycota</taxon>
        <taxon>Agaricomycotina</taxon>
        <taxon>Agaricomycetes</taxon>
        <taxon>Cantharellales</taxon>
        <taxon>Botryobasidiaceae</taxon>
        <taxon>Botryobasidium</taxon>
    </lineage>
</organism>
<dbReference type="HOGENOM" id="CLU_387789_0_0_1"/>
<feature type="compositionally biased region" description="Low complexity" evidence="1">
    <location>
        <begin position="604"/>
        <end position="622"/>
    </location>
</feature>
<keyword evidence="4" id="KW-1185">Reference proteome</keyword>
<feature type="domain" description="Spt20-like SEP" evidence="2">
    <location>
        <begin position="21"/>
        <end position="162"/>
    </location>
</feature>
<evidence type="ECO:0000259" key="2">
    <source>
        <dbReference type="Pfam" id="PF12090"/>
    </source>
</evidence>
<reference evidence="4" key="1">
    <citation type="journal article" date="2014" name="Proc. Natl. Acad. Sci. U.S.A.">
        <title>Extensive sampling of basidiomycete genomes demonstrates inadequacy of the white-rot/brown-rot paradigm for wood decay fungi.</title>
        <authorList>
            <person name="Riley R."/>
            <person name="Salamov A.A."/>
            <person name="Brown D.W."/>
            <person name="Nagy L.G."/>
            <person name="Floudas D."/>
            <person name="Held B.W."/>
            <person name="Levasseur A."/>
            <person name="Lombard V."/>
            <person name="Morin E."/>
            <person name="Otillar R."/>
            <person name="Lindquist E.A."/>
            <person name="Sun H."/>
            <person name="LaButti K.M."/>
            <person name="Schmutz J."/>
            <person name="Jabbour D."/>
            <person name="Luo H."/>
            <person name="Baker S.E."/>
            <person name="Pisabarro A.G."/>
            <person name="Walton J.D."/>
            <person name="Blanchette R.A."/>
            <person name="Henrissat B."/>
            <person name="Martin F."/>
            <person name="Cullen D."/>
            <person name="Hibbett D.S."/>
            <person name="Grigoriev I.V."/>
        </authorList>
    </citation>
    <scope>NUCLEOTIDE SEQUENCE [LARGE SCALE GENOMIC DNA]</scope>
    <source>
        <strain evidence="4">FD-172 SS1</strain>
    </source>
</reference>
<protein>
    <recommendedName>
        <fullName evidence="2">Spt20-like SEP domain-containing protein</fullName>
    </recommendedName>
</protein>
<evidence type="ECO:0000256" key="1">
    <source>
        <dbReference type="SAM" id="MobiDB-lite"/>
    </source>
</evidence>
<gene>
    <name evidence="3" type="ORF">BOTBODRAFT_63293</name>
</gene>
<feature type="compositionally biased region" description="Low complexity" evidence="1">
    <location>
        <begin position="424"/>
        <end position="440"/>
    </location>
</feature>
<dbReference type="GO" id="GO:0006357">
    <property type="term" value="P:regulation of transcription by RNA polymerase II"/>
    <property type="evidence" value="ECO:0007669"/>
    <property type="project" value="TreeGrafter"/>
</dbReference>
<evidence type="ECO:0000313" key="4">
    <source>
        <dbReference type="Proteomes" id="UP000027195"/>
    </source>
</evidence>
<dbReference type="EMBL" id="KL198020">
    <property type="protein sequence ID" value="KDQ19191.1"/>
    <property type="molecule type" value="Genomic_DNA"/>
</dbReference>
<dbReference type="GO" id="GO:0003712">
    <property type="term" value="F:transcription coregulator activity"/>
    <property type="evidence" value="ECO:0007669"/>
    <property type="project" value="InterPro"/>
</dbReference>
<feature type="region of interest" description="Disordered" evidence="1">
    <location>
        <begin position="692"/>
        <end position="712"/>
    </location>
</feature>
<feature type="region of interest" description="Disordered" evidence="1">
    <location>
        <begin position="220"/>
        <end position="626"/>
    </location>
</feature>
<dbReference type="InParanoid" id="A0A067N5X6"/>
<feature type="compositionally biased region" description="Polar residues" evidence="1">
    <location>
        <begin position="387"/>
        <end position="404"/>
    </location>
</feature>
<dbReference type="Proteomes" id="UP000027195">
    <property type="component" value="Unassembled WGS sequence"/>
</dbReference>
<dbReference type="STRING" id="930990.A0A067N5X6"/>
<feature type="compositionally biased region" description="Pro residues" evidence="1">
    <location>
        <begin position="227"/>
        <end position="240"/>
    </location>
</feature>
<dbReference type="PANTHER" id="PTHR13526:SF8">
    <property type="entry name" value="TRANSCRIPTION FACTOR SPT20 HOMOLOG"/>
    <property type="match status" value="1"/>
</dbReference>
<sequence>MASVYNPTRTNEQFLKLHAGSPPSLSVHLHQDHWRFNQSGHCLYHTPIASLLEDIRARRLPVDFLSILDQTGVPWYDGCLIVEIYDHRDVEASENPAEPVAPQRVVLRPTPESMWSDLCSLNSRLNAQWTDEDALDIEARILAATSAPLCLDPDPIVTRIANAALRATTPARPLPFKRKAAATEKDGDEAEKAYLQKLAKMMNPRADRVFRPTFNLLNFNERRNGPAFPPPEMQPPPTVPQPQATATPTPNSSFTPSSLPAPLPSRNSVSLEEDDKSVNGARKKIKSKKGTQGEIEPPEVNGGKGKRNGTTPAPSGSHPSPAAVPAPKKKAGKKGTASTETSPGRPPSTLPAVESNHGTPAPPSGRRGAMSISLDDQVLTGLPPPQQQYASGGQHSSLQMSMYTPSPQTRQPPLPPPQQPVQPPQSQSLSQHPQQPLPQSYTPIPSSRTPVPVPNVAPSPSQNQPMSMVSGKTIPGQISGKTIPGVGTPYALHSQPQAQTQPPRQPMPINIPGYPSATQQRPPGPPYAHQAHLQPTPVARASASPHLQPNQSLPQRGTPPIQPQMHSNMQVPVQRFPTNPSPAPPNYNVGYPMNAGTPNPQSQPPQQQQPQQQPPQTLQSQQYNTSQSVNMAALQQLQAQMQGAAGMSVPTLGPYNFQVPMGNVYGQPQWGGGMPGPGQGRGVGVGLQIPGQVPGGVAGQGRGMGMGRGVGR</sequence>
<feature type="compositionally biased region" description="Low complexity" evidence="1">
    <location>
        <begin position="241"/>
        <end position="260"/>
    </location>
</feature>
<feature type="compositionally biased region" description="Polar residues" evidence="1">
    <location>
        <begin position="545"/>
        <end position="555"/>
    </location>
</feature>
<name>A0A067N5X6_BOTB1</name>
<proteinExistence type="predicted"/>
<dbReference type="OrthoDB" id="1932706at2759"/>
<dbReference type="InterPro" id="IPR046468">
    <property type="entry name" value="Spt20-like_SEP"/>
</dbReference>
<feature type="compositionally biased region" description="Gly residues" evidence="1">
    <location>
        <begin position="693"/>
        <end position="712"/>
    </location>
</feature>
<dbReference type="Pfam" id="PF12090">
    <property type="entry name" value="Spt20_SEP"/>
    <property type="match status" value="1"/>
</dbReference>
<dbReference type="PANTHER" id="PTHR13526">
    <property type="entry name" value="TRANSCRIPTION FACTOR SPT20 HOMOLOG"/>
    <property type="match status" value="1"/>
</dbReference>
<evidence type="ECO:0000313" key="3">
    <source>
        <dbReference type="EMBL" id="KDQ19191.1"/>
    </source>
</evidence>
<dbReference type="InterPro" id="IPR021950">
    <property type="entry name" value="Spt20"/>
</dbReference>
<dbReference type="AlphaFoldDB" id="A0A067N5X6"/>
<dbReference type="GO" id="GO:0000124">
    <property type="term" value="C:SAGA complex"/>
    <property type="evidence" value="ECO:0007669"/>
    <property type="project" value="InterPro"/>
</dbReference>
<feature type="compositionally biased region" description="Low complexity" evidence="1">
    <location>
        <begin position="309"/>
        <end position="326"/>
    </location>
</feature>